<keyword evidence="3" id="KW-1185">Reference proteome</keyword>
<evidence type="ECO:0008006" key="4">
    <source>
        <dbReference type="Google" id="ProtNLM"/>
    </source>
</evidence>
<dbReference type="Pfam" id="PF11512">
    <property type="entry name" value="Atu4866"/>
    <property type="match status" value="1"/>
</dbReference>
<protein>
    <recommendedName>
        <fullName evidence="4">Ligand-binding protein with streptavidin-like fold</fullName>
    </recommendedName>
</protein>
<dbReference type="InterPro" id="IPR020955">
    <property type="entry name" value="Uncharacterised_Atu4866"/>
</dbReference>
<proteinExistence type="predicted"/>
<reference evidence="2 3" key="1">
    <citation type="submission" date="2018-05" db="EMBL/GenBank/DDBJ databases">
        <title>Acuticoccus sediminis sp. nov., isolated from deep-sea sediment of Indian Ocean.</title>
        <authorList>
            <person name="Liu X."/>
            <person name="Lai Q."/>
            <person name="Du Y."/>
            <person name="Sun F."/>
            <person name="Zhang X."/>
            <person name="Wang S."/>
            <person name="Shao Z."/>
        </authorList>
    </citation>
    <scope>NUCLEOTIDE SEQUENCE [LARGE SCALE GENOMIC DNA]</scope>
    <source>
        <strain evidence="2 3">PTG4-2</strain>
    </source>
</reference>
<sequence>MSGSTNTTKLRRTLTAAVLMTIAGTAQASETETAMTDHPYVGMWVTEDGHVRQELLPNGRYDETRGTRQSAYTGRYEIDGNQIQYWDDTGFTADGTFVDGVLHHGGMIMYREETAR</sequence>
<dbReference type="Gene3D" id="2.40.128.290">
    <property type="entry name" value="Uncharacterised protein Atu4866, PF11512"/>
    <property type="match status" value="1"/>
</dbReference>
<keyword evidence="1" id="KW-0732">Signal</keyword>
<dbReference type="Proteomes" id="UP000249590">
    <property type="component" value="Unassembled WGS sequence"/>
</dbReference>
<feature type="chain" id="PRO_5032374582" description="Ligand-binding protein with streptavidin-like fold" evidence="1">
    <location>
        <begin position="29"/>
        <end position="116"/>
    </location>
</feature>
<evidence type="ECO:0000313" key="3">
    <source>
        <dbReference type="Proteomes" id="UP000249590"/>
    </source>
</evidence>
<dbReference type="EMBL" id="QHHQ01000016">
    <property type="protein sequence ID" value="RAH96104.1"/>
    <property type="molecule type" value="Genomic_DNA"/>
</dbReference>
<evidence type="ECO:0000313" key="2">
    <source>
        <dbReference type="EMBL" id="RAH96104.1"/>
    </source>
</evidence>
<organism evidence="2 3">
    <name type="scientific">Acuticoccus sediminis</name>
    <dbReference type="NCBI Taxonomy" id="2184697"/>
    <lineage>
        <taxon>Bacteria</taxon>
        <taxon>Pseudomonadati</taxon>
        <taxon>Pseudomonadota</taxon>
        <taxon>Alphaproteobacteria</taxon>
        <taxon>Hyphomicrobiales</taxon>
        <taxon>Amorphaceae</taxon>
        <taxon>Acuticoccus</taxon>
    </lineage>
</organism>
<feature type="signal peptide" evidence="1">
    <location>
        <begin position="1"/>
        <end position="28"/>
    </location>
</feature>
<dbReference type="AlphaFoldDB" id="A0A8B2NLL3"/>
<dbReference type="InterPro" id="IPR038646">
    <property type="entry name" value="Atu4866-like_sf"/>
</dbReference>
<gene>
    <name evidence="2" type="ORF">DLJ53_33300</name>
</gene>
<evidence type="ECO:0000256" key="1">
    <source>
        <dbReference type="SAM" id="SignalP"/>
    </source>
</evidence>
<name>A0A8B2NLL3_9HYPH</name>
<comment type="caution">
    <text evidence="2">The sequence shown here is derived from an EMBL/GenBank/DDBJ whole genome shotgun (WGS) entry which is preliminary data.</text>
</comment>
<accession>A0A8B2NLL3</accession>
<dbReference type="OrthoDB" id="9810893at2"/>